<name>A0AAU8MJM2_9CAUD</name>
<proteinExistence type="predicted"/>
<reference evidence="1" key="1">
    <citation type="submission" date="2024-06" db="EMBL/GenBank/DDBJ databases">
        <title>Intestivirid acquisition increases across infancy in a wild primate population.</title>
        <authorList>
            <person name="Schneider-Creas I.A."/>
            <person name="Moya I.L."/>
            <person name="Chiou K.L."/>
            <person name="Baniel A."/>
            <person name="Azanaw Haile A."/>
            <person name="Kebede F."/>
            <person name="Abebe B."/>
            <person name="Snyder-Mackler N."/>
            <person name="Varsani A."/>
        </authorList>
    </citation>
    <scope>NUCLEOTIDE SEQUENCE</scope>
    <source>
        <strain evidence="1">Int_RNL_2018_1178_PEE</strain>
    </source>
</reference>
<protein>
    <submittedName>
        <fullName evidence="1">Uncharacterized protein</fullName>
    </submittedName>
</protein>
<accession>A0AAU8MJM2</accession>
<sequence length="33" mass="3776">MSIAVCQRNKYKNAEFATSRDLCCILYTLVMSC</sequence>
<evidence type="ECO:0000313" key="1">
    <source>
        <dbReference type="EMBL" id="XCO00255.1"/>
    </source>
</evidence>
<organism evidence="1">
    <name type="scientific">Geladintestivirus 6</name>
    <dbReference type="NCBI Taxonomy" id="3233138"/>
    <lineage>
        <taxon>Viruses</taxon>
        <taxon>Duplodnaviria</taxon>
        <taxon>Heunggongvirae</taxon>
        <taxon>Uroviricota</taxon>
        <taxon>Caudoviricetes</taxon>
        <taxon>Crassvirales</taxon>
    </lineage>
</organism>
<dbReference type="EMBL" id="PP965496">
    <property type="protein sequence ID" value="XCO00255.1"/>
    <property type="molecule type" value="Genomic_DNA"/>
</dbReference>